<proteinExistence type="predicted"/>
<dbReference type="GO" id="GO:0031419">
    <property type="term" value="F:cobalamin binding"/>
    <property type="evidence" value="ECO:0007669"/>
    <property type="project" value="UniProtKB-KW"/>
</dbReference>
<protein>
    <submittedName>
        <fullName evidence="6">Ribonucleoside-triphosphate reductase, adenosylcobalamin-dependent</fullName>
        <ecNumber evidence="6">1.17.4.2</ecNumber>
    </submittedName>
</protein>
<dbReference type="EC" id="1.17.4.2" evidence="6"/>
<dbReference type="NCBIfam" id="TIGR02505">
    <property type="entry name" value="RTPR"/>
    <property type="match status" value="1"/>
</dbReference>
<evidence type="ECO:0000259" key="5">
    <source>
        <dbReference type="Pfam" id="PF21995"/>
    </source>
</evidence>
<keyword evidence="3 6" id="KW-0560">Oxidoreductase</keyword>
<evidence type="ECO:0000256" key="2">
    <source>
        <dbReference type="ARBA" id="ARBA00022628"/>
    </source>
</evidence>
<evidence type="ECO:0000256" key="3">
    <source>
        <dbReference type="ARBA" id="ARBA00023002"/>
    </source>
</evidence>
<dbReference type="GO" id="GO:0008998">
    <property type="term" value="F:ribonucleoside-triphosphate reductase (thioredoxin) activity"/>
    <property type="evidence" value="ECO:0007669"/>
    <property type="project" value="UniProtKB-EC"/>
</dbReference>
<keyword evidence="4" id="KW-0170">Cobalt</keyword>
<accession>A0AAT9JTA6</accession>
<dbReference type="PANTHER" id="PTHR43371:SF1">
    <property type="entry name" value="RIBONUCLEOSIDE-DIPHOSPHATE REDUCTASE"/>
    <property type="match status" value="1"/>
</dbReference>
<dbReference type="GO" id="GO:0000166">
    <property type="term" value="F:nucleotide binding"/>
    <property type="evidence" value="ECO:0007669"/>
    <property type="project" value="InterPro"/>
</dbReference>
<evidence type="ECO:0000256" key="4">
    <source>
        <dbReference type="ARBA" id="ARBA00023285"/>
    </source>
</evidence>
<organism evidence="6">
    <name type="scientific">Synechococcus elongatus PCC 11802</name>
    <dbReference type="NCBI Taxonomy" id="2283154"/>
    <lineage>
        <taxon>Bacteria</taxon>
        <taxon>Bacillati</taxon>
        <taxon>Cyanobacteriota</taxon>
        <taxon>Cyanophyceae</taxon>
        <taxon>Synechococcales</taxon>
        <taxon>Synechococcaceae</taxon>
        <taxon>Synechococcus</taxon>
    </lineage>
</organism>
<dbReference type="Pfam" id="PF21995">
    <property type="entry name" value="RNR-II_ins_dom"/>
    <property type="match status" value="1"/>
</dbReference>
<dbReference type="RefSeq" id="WP_208677577.1">
    <property type="nucleotide sequence ID" value="NZ_CP034671.2"/>
</dbReference>
<sequence length="767" mass="86623">MVQELSRVLKVSDFPATAPAANPVFYRTYSRKTATGRESWQEVSDRTIQGLAELGKLTQAEVELLQRYQEKQQSLPSGRWLWVGGTDWIAKPENYNGGYNCTSTNVIDWRAFGLMMDLAMMGCGTGAILEPKYINQLPAIRNSLQVSVIGELGQTPVEDRQEQTRVDIDGNSVTIRVGDSRAGWVKSYQTLLELSSDDRFSGPVQVAIDLSDVRPAGERLRGFGGVANPVKLPELYDRVAQILNKAVGRQLDSIECCLLIDQAAVVVVAGNVRRSAGMRQFDSGDTKAAGAKENLWQQDEAGNWRIDPERDALRMANHTRVYHHKPTREEVLEAVTKQFYSGEGAIQYAPEAIARSNADLLKTPELRQEFIQIYLELGSDEAKNWLKTNWPNQSDRELNHRLQRYGLNPCGEILGADFHCNLAEVHLNQIDPKDTKTQEDAFRAGAISVAALLNHQFSEERYQFSREVDPIVGVSFTGLFDFFVHAFGTPWLEWWTEGRPETPQGLEFKRQEAAYLNRWRDVVHEAVWDYCDRHNLRRPNRCTTVQPAGTKSLLTGASPGWHPPKAQRFLRRITFRKNDPVALACLDYGYSIVPSQSDKDENGHLLNDPFDPRCTEWLVEIPTEVSWANLPGADQVDISQFSALAQFDFYMQVQTHYTTHNTSATIEFREPEIQPLADRIYEAIANNQGYMSAALLARFDANATFPRLPFEPIDKATYERLEAEVVQRRRTDDFLAALRLYDSGFQVEAGPAGCDSDKCMMPEQKPS</sequence>
<dbReference type="SUPFAM" id="SSF51998">
    <property type="entry name" value="PFL-like glycyl radical enzymes"/>
    <property type="match status" value="1"/>
</dbReference>
<name>A0AAT9JTA6_SYNEL</name>
<dbReference type="InterPro" id="IPR054158">
    <property type="entry name" value="RNR-II_ins_dom"/>
</dbReference>
<feature type="domain" description="B12-dependent ribonucleotide reductase insertion" evidence="5">
    <location>
        <begin position="169"/>
        <end position="243"/>
    </location>
</feature>
<keyword evidence="2" id="KW-0846">Cobalamin</keyword>
<dbReference type="PANTHER" id="PTHR43371">
    <property type="entry name" value="VITAMIN B12-DEPENDENT RIBONUCLEOTIDE REDUCTASE"/>
    <property type="match status" value="1"/>
</dbReference>
<dbReference type="AlphaFoldDB" id="A0AAT9JTA6"/>
<evidence type="ECO:0000313" key="6">
    <source>
        <dbReference type="EMBL" id="QFZ91326.2"/>
    </source>
</evidence>
<dbReference type="EMBL" id="CP034671">
    <property type="protein sequence ID" value="QFZ91326.2"/>
    <property type="molecule type" value="Genomic_DNA"/>
</dbReference>
<dbReference type="InterPro" id="IPR050862">
    <property type="entry name" value="RdRp_reductase_class-2"/>
</dbReference>
<evidence type="ECO:0000256" key="1">
    <source>
        <dbReference type="ARBA" id="ARBA00001922"/>
    </source>
</evidence>
<dbReference type="GO" id="GO:0004748">
    <property type="term" value="F:ribonucleoside-diphosphate reductase activity, thioredoxin disulfide as acceptor"/>
    <property type="evidence" value="ECO:0007669"/>
    <property type="project" value="InterPro"/>
</dbReference>
<reference evidence="6" key="1">
    <citation type="submission" date="2024-01" db="EMBL/GenBank/DDBJ databases">
        <title>Synechococcus elongatus PCC 11802, a close yet different native of Synechococcus elongatus PCC 11801.</title>
        <authorList>
            <person name="Jaiswal D."/>
            <person name="Sengupta A."/>
            <person name="Sengupta S."/>
            <person name="Pakrasi H.B."/>
            <person name="Wangikar P."/>
        </authorList>
    </citation>
    <scope>NUCLEOTIDE SEQUENCE</scope>
    <source>
        <strain evidence="6">PCC 11802</strain>
    </source>
</reference>
<comment type="cofactor">
    <cofactor evidence="1">
        <name>adenosylcob(III)alamin</name>
        <dbReference type="ChEBI" id="CHEBI:18408"/>
    </cofactor>
</comment>
<dbReference type="GO" id="GO:0006260">
    <property type="term" value="P:DNA replication"/>
    <property type="evidence" value="ECO:0007669"/>
    <property type="project" value="InterPro"/>
</dbReference>
<dbReference type="InterPro" id="IPR013345">
    <property type="entry name" value="RTP_Rdtase_AdoCbl-dep"/>
</dbReference>
<gene>
    <name evidence="6" type="primary">nrdJ</name>
    <name evidence="6" type="ORF">EKO22_02035</name>
</gene>
<dbReference type="Gene3D" id="3.20.70.20">
    <property type="match status" value="2"/>
</dbReference>